<dbReference type="SUPFAM" id="SSF90123">
    <property type="entry name" value="ABC transporter transmembrane region"/>
    <property type="match status" value="2"/>
</dbReference>
<dbReference type="Pfam" id="PF00005">
    <property type="entry name" value="ABC_tran"/>
    <property type="match status" value="2"/>
</dbReference>
<feature type="transmembrane region" description="Helical" evidence="9">
    <location>
        <begin position="944"/>
        <end position="965"/>
    </location>
</feature>
<dbReference type="CDD" id="cd18577">
    <property type="entry name" value="ABC_6TM_Pgp_ABCB1_D1_like"/>
    <property type="match status" value="1"/>
</dbReference>
<feature type="transmembrane region" description="Helical" evidence="9">
    <location>
        <begin position="66"/>
        <end position="89"/>
    </location>
</feature>
<evidence type="ECO:0000256" key="2">
    <source>
        <dbReference type="ARBA" id="ARBA00007577"/>
    </source>
</evidence>
<evidence type="ECO:0000256" key="7">
    <source>
        <dbReference type="ARBA" id="ARBA00023136"/>
    </source>
</evidence>
<feature type="transmembrane region" description="Helical" evidence="9">
    <location>
        <begin position="299"/>
        <end position="318"/>
    </location>
</feature>
<evidence type="ECO:0000313" key="13">
    <source>
        <dbReference type="Proteomes" id="UP001375240"/>
    </source>
</evidence>
<dbReference type="InterPro" id="IPR003439">
    <property type="entry name" value="ABC_transporter-like_ATP-bd"/>
</dbReference>
<dbReference type="PROSITE" id="PS50929">
    <property type="entry name" value="ABC_TM1F"/>
    <property type="match status" value="2"/>
</dbReference>
<dbReference type="CDD" id="cd18578">
    <property type="entry name" value="ABC_6TM_Pgp_ABCB1_D2_like"/>
    <property type="match status" value="1"/>
</dbReference>
<sequence>MSLSSINHEAESIALPELTGATVGKSSTDAIVTIPDTSKQEMEEKEKDNSGAYWRVFKYSSPVDRLLYTIAVIMAIASGASLPLMTVVFGRFTSKFTAFADNTSSGEQFLRDVNSFLLYFIYLFIGRFATTLIATTCATIAATRTVRALRQAFLSHLLRMDIAHFDKSGSAATATQVTTNGNKINSGIAEKLILVVQAVSMFFAAFIVALVVQWKLALITMMSIIPLTIVIANICIVLDEKCEAVVTRLYTRASALAQEAFSSIRAVHAFSAQEKLVERFDEYLIEAHKEGDRKSPIHLVFFPFHFFFMYAGTALAFWQGYRMFRSGEISNVGTVFTIQMSMMMAASGLAQLSPYVMAISTASAAAAELFEVIDKPSQLDSLDASGHKPDTCNGDIVISNVDFAYPTRPTAQVLKDFSIHFPAGKTTALVGASGSGKSTCVGLLERWYEPLSGSITLDGKQLMEYNVKWLRSQIRLVQQEPVLFAGTVFENVARGFLDHQRALPVSQQRQLVKEACVLSNAHEFITQLPEGYDTQVGERASRLSGGQKQRVAIARSIISNPRILLLDEATSALDPNAEKIVQDALTRVSKGRTTITIAHRLSTIKKADNIAVIAEGAVVEQGTHEELIALDRHYAALVRAQDLGDKGESATGFTSSPEDDGKDDFDLPLSRTKTAASKAEASMAAKKAATEGTLHYGITKCMWLLLSEQKGMNGTYFIMIILCVIAAAVYPAQAIIFSRIFNVFTLPRAEADDKANFFALMFFVLALANIAAYAPMGWISNSKSQIMSHNYRKELFAIALRQDITFYDHEENSSGALSAKITALPQQLVDMLSMNTTLMIIVVLNVLGSSIVALVYGWKLSLVVLAGGMVPLIAAGYYRMRLEVALDEANGDRFAASAGIASEAVAAIRTVASLTLEEEVLAAFSAKLGEVVTKSFETVLLRMALYSAAQSLDFLAMALGFWYGARLLARGEYDATQFFVIFIGVIFAGQAAGQFFGFTTSLSKAAEAANYIFWLRTLKPTIAVTEENKDRGPDGDDDITFNNVGFAYPQRQQHPVLRGIDITIHPSQFIALVGASGCGKTTIISLLERYYDPTHGSILHGSTPISGFSPLLYRSHLSLVQQEPTLYAGSVRDNILLGLPTDTATKSDIDAALENACKMANAYDFIMSLPEGLDTPCGAYGAQFSGGQRQRIAIARALIRNPRVLLLDEATSALDTMSERLVQGAIDAARKESGRITVAVAHRLSTVVNADVIYVFAGGRVVEQGTHGELLARRGRYYQMCLAQSLDRGV</sequence>
<dbReference type="PANTHER" id="PTHR43394">
    <property type="entry name" value="ATP-DEPENDENT PERMEASE MDL1, MITOCHONDRIAL"/>
    <property type="match status" value="1"/>
</dbReference>
<comment type="caution">
    <text evidence="12">The sequence shown here is derived from an EMBL/GenBank/DDBJ whole genome shotgun (WGS) entry which is preliminary data.</text>
</comment>
<name>A0AAV9V1X2_9PEZI</name>
<dbReference type="InterPro" id="IPR003593">
    <property type="entry name" value="AAA+_ATPase"/>
</dbReference>
<keyword evidence="5" id="KW-0067">ATP-binding</keyword>
<feature type="domain" description="ABC transporter" evidence="10">
    <location>
        <begin position="1039"/>
        <end position="1283"/>
    </location>
</feature>
<dbReference type="InterPro" id="IPR039421">
    <property type="entry name" value="Type_1_exporter"/>
</dbReference>
<feature type="domain" description="ABC transporter" evidence="10">
    <location>
        <begin position="396"/>
        <end position="640"/>
    </location>
</feature>
<dbReference type="PROSITE" id="PS00211">
    <property type="entry name" value="ABC_TRANSPORTER_1"/>
    <property type="match status" value="2"/>
</dbReference>
<feature type="transmembrane region" description="Helical" evidence="9">
    <location>
        <begin position="716"/>
        <end position="737"/>
    </location>
</feature>
<evidence type="ECO:0000256" key="4">
    <source>
        <dbReference type="ARBA" id="ARBA00022741"/>
    </source>
</evidence>
<evidence type="ECO:0000256" key="8">
    <source>
        <dbReference type="SAM" id="MobiDB-lite"/>
    </source>
</evidence>
<gene>
    <name evidence="12" type="ORF">TWF696_004919</name>
</gene>
<dbReference type="Gene3D" id="1.20.1560.10">
    <property type="entry name" value="ABC transporter type 1, transmembrane domain"/>
    <property type="match status" value="1"/>
</dbReference>
<proteinExistence type="inferred from homology"/>
<dbReference type="Gene3D" id="3.40.50.300">
    <property type="entry name" value="P-loop containing nucleotide triphosphate hydrolases"/>
    <property type="match status" value="2"/>
</dbReference>
<dbReference type="GO" id="GO:0016887">
    <property type="term" value="F:ATP hydrolysis activity"/>
    <property type="evidence" value="ECO:0007669"/>
    <property type="project" value="InterPro"/>
</dbReference>
<keyword evidence="7 9" id="KW-0472">Membrane</keyword>
<keyword evidence="6 9" id="KW-1133">Transmembrane helix</keyword>
<reference evidence="12 13" key="1">
    <citation type="submission" date="2019-10" db="EMBL/GenBank/DDBJ databases">
        <authorList>
            <person name="Palmer J.M."/>
        </authorList>
    </citation>
    <scope>NUCLEOTIDE SEQUENCE [LARGE SCALE GENOMIC DNA]</scope>
    <source>
        <strain evidence="12 13">TWF696</strain>
    </source>
</reference>
<dbReference type="PROSITE" id="PS50893">
    <property type="entry name" value="ABC_TRANSPORTER_2"/>
    <property type="match status" value="2"/>
</dbReference>
<comment type="subcellular location">
    <subcellularLocation>
        <location evidence="1">Membrane</location>
        <topology evidence="1">Multi-pass membrane protein</topology>
    </subcellularLocation>
</comment>
<comment type="similarity">
    <text evidence="2">Belongs to the ABC transporter superfamily. ABCB family. Multidrug resistance exporter (TC 3.A.1.201) subfamily.</text>
</comment>
<dbReference type="FunFam" id="3.40.50.300:FF:000251">
    <property type="entry name" value="ABC transporter B family member 19"/>
    <property type="match status" value="1"/>
</dbReference>
<dbReference type="GO" id="GO:0005743">
    <property type="term" value="C:mitochondrial inner membrane"/>
    <property type="evidence" value="ECO:0007669"/>
    <property type="project" value="TreeGrafter"/>
</dbReference>
<accession>A0AAV9V1X2</accession>
<dbReference type="InterPro" id="IPR011527">
    <property type="entry name" value="ABC1_TM_dom"/>
</dbReference>
<organism evidence="12 13">
    <name type="scientific">Orbilia brochopaga</name>
    <dbReference type="NCBI Taxonomy" id="3140254"/>
    <lineage>
        <taxon>Eukaryota</taxon>
        <taxon>Fungi</taxon>
        <taxon>Dikarya</taxon>
        <taxon>Ascomycota</taxon>
        <taxon>Pezizomycotina</taxon>
        <taxon>Orbiliomycetes</taxon>
        <taxon>Orbiliales</taxon>
        <taxon>Orbiliaceae</taxon>
        <taxon>Orbilia</taxon>
    </lineage>
</organism>
<feature type="transmembrane region" description="Helical" evidence="9">
    <location>
        <begin position="837"/>
        <end position="856"/>
    </location>
</feature>
<keyword evidence="3 9" id="KW-0812">Transmembrane</keyword>
<dbReference type="CDD" id="cd03249">
    <property type="entry name" value="ABC_MTABC3_MDL1_MDL2"/>
    <property type="match status" value="2"/>
</dbReference>
<dbReference type="SMART" id="SM00382">
    <property type="entry name" value="AAA"/>
    <property type="match status" value="2"/>
</dbReference>
<feature type="transmembrane region" description="Helical" evidence="9">
    <location>
        <begin position="757"/>
        <end position="779"/>
    </location>
</feature>
<evidence type="ECO:0000256" key="6">
    <source>
        <dbReference type="ARBA" id="ARBA00022989"/>
    </source>
</evidence>
<dbReference type="Proteomes" id="UP001375240">
    <property type="component" value="Unassembled WGS sequence"/>
</dbReference>
<dbReference type="GO" id="GO:0015421">
    <property type="term" value="F:ABC-type oligopeptide transporter activity"/>
    <property type="evidence" value="ECO:0007669"/>
    <property type="project" value="TreeGrafter"/>
</dbReference>
<dbReference type="InterPro" id="IPR027417">
    <property type="entry name" value="P-loop_NTPase"/>
</dbReference>
<feature type="domain" description="ABC transmembrane type-1" evidence="11">
    <location>
        <begin position="717"/>
        <end position="1004"/>
    </location>
</feature>
<evidence type="ECO:0000313" key="12">
    <source>
        <dbReference type="EMBL" id="KAK6352922.1"/>
    </source>
</evidence>
<dbReference type="InterPro" id="IPR036640">
    <property type="entry name" value="ABC1_TM_sf"/>
</dbReference>
<dbReference type="GO" id="GO:0090374">
    <property type="term" value="P:oligopeptide export from mitochondrion"/>
    <property type="evidence" value="ECO:0007669"/>
    <property type="project" value="TreeGrafter"/>
</dbReference>
<feature type="region of interest" description="Disordered" evidence="8">
    <location>
        <begin position="646"/>
        <end position="667"/>
    </location>
</feature>
<keyword evidence="13" id="KW-1185">Reference proteome</keyword>
<feature type="transmembrane region" description="Helical" evidence="9">
    <location>
        <begin position="218"/>
        <end position="238"/>
    </location>
</feature>
<feature type="domain" description="ABC transmembrane type-1" evidence="11">
    <location>
        <begin position="70"/>
        <end position="361"/>
    </location>
</feature>
<evidence type="ECO:0000259" key="10">
    <source>
        <dbReference type="PROSITE" id="PS50893"/>
    </source>
</evidence>
<dbReference type="GO" id="GO:0005524">
    <property type="term" value="F:ATP binding"/>
    <property type="evidence" value="ECO:0007669"/>
    <property type="project" value="UniProtKB-KW"/>
</dbReference>
<evidence type="ECO:0000256" key="5">
    <source>
        <dbReference type="ARBA" id="ARBA00022840"/>
    </source>
</evidence>
<dbReference type="FunFam" id="3.40.50.300:FF:000913">
    <property type="entry name" value="ABC multidrug transporter SitT"/>
    <property type="match status" value="1"/>
</dbReference>
<feature type="transmembrane region" description="Helical" evidence="9">
    <location>
        <begin position="977"/>
        <end position="998"/>
    </location>
</feature>
<feature type="transmembrane region" description="Helical" evidence="9">
    <location>
        <begin position="192"/>
        <end position="212"/>
    </location>
</feature>
<evidence type="ECO:0000259" key="11">
    <source>
        <dbReference type="PROSITE" id="PS50929"/>
    </source>
</evidence>
<dbReference type="Pfam" id="PF00664">
    <property type="entry name" value="ABC_membrane"/>
    <property type="match status" value="2"/>
</dbReference>
<dbReference type="EMBL" id="JAVHNQ010000003">
    <property type="protein sequence ID" value="KAK6352922.1"/>
    <property type="molecule type" value="Genomic_DNA"/>
</dbReference>
<feature type="transmembrane region" description="Helical" evidence="9">
    <location>
        <begin position="862"/>
        <end position="878"/>
    </location>
</feature>
<protein>
    <submittedName>
        <fullName evidence="12">Uncharacterized protein</fullName>
    </submittedName>
</protein>
<evidence type="ECO:0000256" key="3">
    <source>
        <dbReference type="ARBA" id="ARBA00022692"/>
    </source>
</evidence>
<dbReference type="PANTHER" id="PTHR43394:SF27">
    <property type="entry name" value="ATP-DEPENDENT TRANSLOCASE ABCB1-LIKE"/>
    <property type="match status" value="1"/>
</dbReference>
<dbReference type="SUPFAM" id="SSF52540">
    <property type="entry name" value="P-loop containing nucleoside triphosphate hydrolases"/>
    <property type="match status" value="2"/>
</dbReference>
<keyword evidence="4" id="KW-0547">Nucleotide-binding</keyword>
<dbReference type="InterPro" id="IPR017871">
    <property type="entry name" value="ABC_transporter-like_CS"/>
</dbReference>
<evidence type="ECO:0000256" key="1">
    <source>
        <dbReference type="ARBA" id="ARBA00004141"/>
    </source>
</evidence>
<feature type="transmembrane region" description="Helical" evidence="9">
    <location>
        <begin position="116"/>
        <end position="141"/>
    </location>
</feature>
<evidence type="ECO:0000256" key="9">
    <source>
        <dbReference type="SAM" id="Phobius"/>
    </source>
</evidence>